<keyword evidence="2" id="KW-1185">Reference proteome</keyword>
<evidence type="ECO:0000313" key="2">
    <source>
        <dbReference type="Proteomes" id="UP001148662"/>
    </source>
</evidence>
<reference evidence="1" key="1">
    <citation type="submission" date="2022-07" db="EMBL/GenBank/DDBJ databases">
        <title>Genome Sequence of Phlebia brevispora.</title>
        <authorList>
            <person name="Buettner E."/>
        </authorList>
    </citation>
    <scope>NUCLEOTIDE SEQUENCE</scope>
    <source>
        <strain evidence="1">MPL23</strain>
    </source>
</reference>
<name>A0ACC1SXU7_9APHY</name>
<accession>A0ACC1SXU7</accession>
<sequence>MGGFPHLEALITTEMFVYRSKEITVKSTARPTNFGKLVFNSARVDPEMLVDWMTQESIINNVEYLACCPIQQVGVPPVGKLLTAMGTSLKHFKIALVGLVSQGGFIELIERSCMLTWNMNLRVLEFGSPAAYAAMYGADDISFTWFPTMLGQVTSPVIETVAFNLWEGDLDGVSSNAWDNIVYVLSSEQFAPLKKIAFHVWGDPAKTSNIVKAVKTRFTSFDERGLLHIDDVPDPACS</sequence>
<dbReference type="Proteomes" id="UP001148662">
    <property type="component" value="Unassembled WGS sequence"/>
</dbReference>
<comment type="caution">
    <text evidence="1">The sequence shown here is derived from an EMBL/GenBank/DDBJ whole genome shotgun (WGS) entry which is preliminary data.</text>
</comment>
<dbReference type="EMBL" id="JANHOG010000961">
    <property type="protein sequence ID" value="KAJ3548481.1"/>
    <property type="molecule type" value="Genomic_DNA"/>
</dbReference>
<proteinExistence type="predicted"/>
<protein>
    <submittedName>
        <fullName evidence="1">Uncharacterized protein</fullName>
    </submittedName>
</protein>
<gene>
    <name evidence="1" type="ORF">NM688_g5292</name>
</gene>
<evidence type="ECO:0000313" key="1">
    <source>
        <dbReference type="EMBL" id="KAJ3548481.1"/>
    </source>
</evidence>
<organism evidence="1 2">
    <name type="scientific">Phlebia brevispora</name>
    <dbReference type="NCBI Taxonomy" id="194682"/>
    <lineage>
        <taxon>Eukaryota</taxon>
        <taxon>Fungi</taxon>
        <taxon>Dikarya</taxon>
        <taxon>Basidiomycota</taxon>
        <taxon>Agaricomycotina</taxon>
        <taxon>Agaricomycetes</taxon>
        <taxon>Polyporales</taxon>
        <taxon>Meruliaceae</taxon>
        <taxon>Phlebia</taxon>
    </lineage>
</organism>